<reference evidence="2 3" key="1">
    <citation type="submission" date="2024-08" db="EMBL/GenBank/DDBJ databases">
        <authorList>
            <person name="Cucini C."/>
            <person name="Frati F."/>
        </authorList>
    </citation>
    <scope>NUCLEOTIDE SEQUENCE [LARGE SCALE GENOMIC DNA]</scope>
</reference>
<name>A0ABP1RZ36_9HEXA</name>
<sequence>MSRFVTIRVTGPKTLVPNTLMRGQECDVNWTWLEFLNVRCQLKINASDQLIVRTASHTAGRAWQANLGDRVMDFINKYARIRASYTIRLTMIMPRTQWSFAIRPRAVPARRTGTESLQQAAPTSSSIVNTVKSSRKISQKDCEQHCSGCRAIPPRTKRTSKMPSSRSESRMELQPTVNSAVPSIIEGNVDRVGTTVAAGRQLERNGLANTNTFIKADIINRLMTLENRELLLIHDELQALVDKSNWCRLVYRVPRTGHFLSNIFRLRMFPFIEDLH</sequence>
<dbReference type="Proteomes" id="UP001642540">
    <property type="component" value="Unassembled WGS sequence"/>
</dbReference>
<evidence type="ECO:0000256" key="1">
    <source>
        <dbReference type="SAM" id="MobiDB-lite"/>
    </source>
</evidence>
<gene>
    <name evidence="2" type="ORF">ODALV1_LOCUS27912</name>
</gene>
<organism evidence="2 3">
    <name type="scientific">Orchesella dallaii</name>
    <dbReference type="NCBI Taxonomy" id="48710"/>
    <lineage>
        <taxon>Eukaryota</taxon>
        <taxon>Metazoa</taxon>
        <taxon>Ecdysozoa</taxon>
        <taxon>Arthropoda</taxon>
        <taxon>Hexapoda</taxon>
        <taxon>Collembola</taxon>
        <taxon>Entomobryomorpha</taxon>
        <taxon>Entomobryoidea</taxon>
        <taxon>Orchesellidae</taxon>
        <taxon>Orchesellinae</taxon>
        <taxon>Orchesella</taxon>
    </lineage>
</organism>
<feature type="region of interest" description="Disordered" evidence="1">
    <location>
        <begin position="148"/>
        <end position="173"/>
    </location>
</feature>
<accession>A0ABP1RZ36</accession>
<evidence type="ECO:0000313" key="2">
    <source>
        <dbReference type="EMBL" id="CAL8139615.1"/>
    </source>
</evidence>
<comment type="caution">
    <text evidence="2">The sequence shown here is derived from an EMBL/GenBank/DDBJ whole genome shotgun (WGS) entry which is preliminary data.</text>
</comment>
<protein>
    <submittedName>
        <fullName evidence="2">Uncharacterized protein</fullName>
    </submittedName>
</protein>
<dbReference type="EMBL" id="CAXLJM020000129">
    <property type="protein sequence ID" value="CAL8139615.1"/>
    <property type="molecule type" value="Genomic_DNA"/>
</dbReference>
<keyword evidence="3" id="KW-1185">Reference proteome</keyword>
<proteinExistence type="predicted"/>
<evidence type="ECO:0000313" key="3">
    <source>
        <dbReference type="Proteomes" id="UP001642540"/>
    </source>
</evidence>